<dbReference type="Gene3D" id="1.20.1250.20">
    <property type="entry name" value="MFS general substrate transporter like domains"/>
    <property type="match status" value="1"/>
</dbReference>
<dbReference type="GO" id="GO:0016020">
    <property type="term" value="C:membrane"/>
    <property type="evidence" value="ECO:0007669"/>
    <property type="project" value="UniProtKB-SubCell"/>
</dbReference>
<dbReference type="SUPFAM" id="SSF103473">
    <property type="entry name" value="MFS general substrate transporter"/>
    <property type="match status" value="1"/>
</dbReference>
<dbReference type="InterPro" id="IPR036259">
    <property type="entry name" value="MFS_trans_sf"/>
</dbReference>
<dbReference type="OrthoDB" id="2261376at2759"/>
<gene>
    <name evidence="1" type="ORF">CSKR_106757</name>
</gene>
<dbReference type="Proteomes" id="UP000286415">
    <property type="component" value="Unassembled WGS sequence"/>
</dbReference>
<proteinExistence type="predicted"/>
<dbReference type="InterPro" id="IPR020846">
    <property type="entry name" value="MFS_dom"/>
</dbReference>
<keyword evidence="2" id="KW-1185">Reference proteome</keyword>
<dbReference type="PANTHER" id="PTHR24064">
    <property type="entry name" value="SOLUTE CARRIER FAMILY 22 MEMBER"/>
    <property type="match status" value="1"/>
</dbReference>
<evidence type="ECO:0000313" key="1">
    <source>
        <dbReference type="EMBL" id="KAG5446317.1"/>
    </source>
</evidence>
<reference evidence="1 2" key="1">
    <citation type="journal article" date="2018" name="Biotechnol. Adv.">
        <title>Improved genomic resources and new bioinformatic workflow for the carcinogenic parasite Clonorchis sinensis: Biotechnological implications.</title>
        <authorList>
            <person name="Wang D."/>
            <person name="Korhonen P.K."/>
            <person name="Gasser R.B."/>
            <person name="Young N.D."/>
        </authorList>
    </citation>
    <scope>NUCLEOTIDE SEQUENCE [LARGE SCALE GENOMIC DNA]</scope>
    <source>
        <strain evidence="1">Cs-k2</strain>
    </source>
</reference>
<sequence>MKSKKNQTSHHMEPPQDHMELQPSEDSHLFTNNGSTSRPAKDVSSGEQLNVDGLLAGPVGACGLWQWLIIVLIVLSGPSMAFFPVFVNAVPSIRCRMEPEIENLFTDLEIPFVNVSEIIGPKSGCSRYAYNWTSIKSIRDIISFHTSTSEVQTEACPHGYVYESTQFQYPGSIVAEFNLVCSQTWLAPMGTSLYIFGMFLGYIVGGWLGDKYGRRPTAIGFSMLEICAGILVSLAPNHHVYHFARTISAFANTGRASVMRILPLEITLAKYRGYFVSAIVLGVLFFHRAALAGFAYLIPNWRVLHAVAIAPCFLSFLFFCILPESPRWLVSQDKQVQAVRVLKTGLRYNRICRKRKSQSMQLELLLRRLESHETTIPATRKTEKATSSISQHLKPSSFDRQQLKFLIIGALLMNTQSLALFGVVLYARVINDYVYIVVLVNSLTSIPGPVVASIAYRFYKYRRLPLAVCLATACVALSVGGAYTLFWKPATDTVLNVCCNCALVMYSATLVMLSTYLAELFPSATRTRAMGILSGIGRLGGSFSTFVNQLDAAAGHGVPVIFYACVSALQFCLLFFLADTSGENLQDKRTVVKLPEQQ</sequence>
<dbReference type="PROSITE" id="PS50850">
    <property type="entry name" value="MFS"/>
    <property type="match status" value="1"/>
</dbReference>
<dbReference type="Pfam" id="PF00083">
    <property type="entry name" value="Sugar_tr"/>
    <property type="match status" value="1"/>
</dbReference>
<reference evidence="1 2" key="2">
    <citation type="journal article" date="2021" name="Genomics">
        <title>High-quality reference genome for Clonorchis sinensis.</title>
        <authorList>
            <person name="Young N.D."/>
            <person name="Stroehlein A.J."/>
            <person name="Kinkar L."/>
            <person name="Wang T."/>
            <person name="Sohn W.M."/>
            <person name="Chang B.C.H."/>
            <person name="Kaur P."/>
            <person name="Weisz D."/>
            <person name="Dudchenko O."/>
            <person name="Aiden E.L."/>
            <person name="Korhonen P.K."/>
            <person name="Gasser R.B."/>
        </authorList>
    </citation>
    <scope>NUCLEOTIDE SEQUENCE [LARGE SCALE GENOMIC DNA]</scope>
    <source>
        <strain evidence="1">Cs-k2</strain>
    </source>
</reference>
<evidence type="ECO:0000313" key="2">
    <source>
        <dbReference type="Proteomes" id="UP000286415"/>
    </source>
</evidence>
<dbReference type="EMBL" id="NIRI02000056">
    <property type="protein sequence ID" value="KAG5446317.1"/>
    <property type="molecule type" value="Genomic_DNA"/>
</dbReference>
<dbReference type="InterPro" id="IPR005828">
    <property type="entry name" value="MFS_sugar_transport-like"/>
</dbReference>
<dbReference type="GO" id="GO:0022857">
    <property type="term" value="F:transmembrane transporter activity"/>
    <property type="evidence" value="ECO:0007669"/>
    <property type="project" value="InterPro"/>
</dbReference>
<accession>A0A8T1MA91</accession>
<dbReference type="STRING" id="79923.G7YSU4"/>
<comment type="caution">
    <text evidence="1">The sequence shown here is derived from an EMBL/GenBank/DDBJ whole genome shotgun (WGS) entry which is preliminary data.</text>
</comment>
<protein>
    <submittedName>
        <fullName evidence="1">Solute carrier 22 member 1</fullName>
    </submittedName>
</protein>
<name>A0A8T1MA91_CLOSI</name>
<organism evidence="1 2">
    <name type="scientific">Clonorchis sinensis</name>
    <name type="common">Chinese liver fluke</name>
    <dbReference type="NCBI Taxonomy" id="79923"/>
    <lineage>
        <taxon>Eukaryota</taxon>
        <taxon>Metazoa</taxon>
        <taxon>Spiralia</taxon>
        <taxon>Lophotrochozoa</taxon>
        <taxon>Platyhelminthes</taxon>
        <taxon>Trematoda</taxon>
        <taxon>Digenea</taxon>
        <taxon>Opisthorchiida</taxon>
        <taxon>Opisthorchiata</taxon>
        <taxon>Opisthorchiidae</taxon>
        <taxon>Clonorchis</taxon>
    </lineage>
</organism>